<name>A0A251TTA9_HELAN</name>
<evidence type="ECO:0000313" key="2">
    <source>
        <dbReference type="EMBL" id="OTG13999.1"/>
    </source>
</evidence>
<gene>
    <name evidence="2" type="ORF">HannXRQ_Chr09g0244491</name>
    <name evidence="1" type="ORF">HanXRQr2_Chr09g0372441</name>
</gene>
<accession>A0A251TTA9</accession>
<keyword evidence="3" id="KW-1185">Reference proteome</keyword>
<evidence type="ECO:0000313" key="1">
    <source>
        <dbReference type="EMBL" id="KAF5789537.1"/>
    </source>
</evidence>
<dbReference type="Gramene" id="mRNA:HanXRQr2_Chr09g0372441">
    <property type="protein sequence ID" value="mRNA:HanXRQr2_Chr09g0372441"/>
    <property type="gene ID" value="HanXRQr2_Chr09g0372441"/>
</dbReference>
<protein>
    <submittedName>
        <fullName evidence="2">Uncharacterized protein</fullName>
    </submittedName>
</protein>
<dbReference type="EMBL" id="MNCJ02000324">
    <property type="protein sequence ID" value="KAF5789537.1"/>
    <property type="molecule type" value="Genomic_DNA"/>
</dbReference>
<dbReference type="InParanoid" id="A0A251TTA9"/>
<dbReference type="EMBL" id="CM007898">
    <property type="protein sequence ID" value="OTG13999.1"/>
    <property type="molecule type" value="Genomic_DNA"/>
</dbReference>
<organism evidence="2 3">
    <name type="scientific">Helianthus annuus</name>
    <name type="common">Common sunflower</name>
    <dbReference type="NCBI Taxonomy" id="4232"/>
    <lineage>
        <taxon>Eukaryota</taxon>
        <taxon>Viridiplantae</taxon>
        <taxon>Streptophyta</taxon>
        <taxon>Embryophyta</taxon>
        <taxon>Tracheophyta</taxon>
        <taxon>Spermatophyta</taxon>
        <taxon>Magnoliopsida</taxon>
        <taxon>eudicotyledons</taxon>
        <taxon>Gunneridae</taxon>
        <taxon>Pentapetalae</taxon>
        <taxon>asterids</taxon>
        <taxon>campanulids</taxon>
        <taxon>Asterales</taxon>
        <taxon>Asteraceae</taxon>
        <taxon>Asteroideae</taxon>
        <taxon>Heliantheae alliance</taxon>
        <taxon>Heliantheae</taxon>
        <taxon>Helianthus</taxon>
    </lineage>
</organism>
<reference evidence="2" key="2">
    <citation type="submission" date="2017-02" db="EMBL/GenBank/DDBJ databases">
        <title>Sunflower complete genome.</title>
        <authorList>
            <person name="Langlade N."/>
            <person name="Munos S."/>
        </authorList>
    </citation>
    <scope>NUCLEOTIDE SEQUENCE [LARGE SCALE GENOMIC DNA]</scope>
    <source>
        <tissue evidence="2">Leaves</tissue>
    </source>
</reference>
<dbReference type="Proteomes" id="UP000215914">
    <property type="component" value="Chromosome 9"/>
</dbReference>
<dbReference type="AlphaFoldDB" id="A0A251TTA9"/>
<proteinExistence type="predicted"/>
<reference evidence="1 3" key="1">
    <citation type="journal article" date="2017" name="Nature">
        <title>The sunflower genome provides insights into oil metabolism, flowering and Asterid evolution.</title>
        <authorList>
            <person name="Badouin H."/>
            <person name="Gouzy J."/>
            <person name="Grassa C.J."/>
            <person name="Murat F."/>
            <person name="Staton S.E."/>
            <person name="Cottret L."/>
            <person name="Lelandais-Briere C."/>
            <person name="Owens G.L."/>
            <person name="Carrere S."/>
            <person name="Mayjonade B."/>
            <person name="Legrand L."/>
            <person name="Gill N."/>
            <person name="Kane N.C."/>
            <person name="Bowers J.E."/>
            <person name="Hubner S."/>
            <person name="Bellec A."/>
            <person name="Berard A."/>
            <person name="Berges H."/>
            <person name="Blanchet N."/>
            <person name="Boniface M.C."/>
            <person name="Brunel D."/>
            <person name="Catrice O."/>
            <person name="Chaidir N."/>
            <person name="Claudel C."/>
            <person name="Donnadieu C."/>
            <person name="Faraut T."/>
            <person name="Fievet G."/>
            <person name="Helmstetter N."/>
            <person name="King M."/>
            <person name="Knapp S.J."/>
            <person name="Lai Z."/>
            <person name="Le Paslier M.C."/>
            <person name="Lippi Y."/>
            <person name="Lorenzon L."/>
            <person name="Mandel J.R."/>
            <person name="Marage G."/>
            <person name="Marchand G."/>
            <person name="Marquand E."/>
            <person name="Bret-Mestries E."/>
            <person name="Morien E."/>
            <person name="Nambeesan S."/>
            <person name="Nguyen T."/>
            <person name="Pegot-Espagnet P."/>
            <person name="Pouilly N."/>
            <person name="Raftis F."/>
            <person name="Sallet E."/>
            <person name="Schiex T."/>
            <person name="Thomas J."/>
            <person name="Vandecasteele C."/>
            <person name="Vares D."/>
            <person name="Vear F."/>
            <person name="Vautrin S."/>
            <person name="Crespi M."/>
            <person name="Mangin B."/>
            <person name="Burke J.M."/>
            <person name="Salse J."/>
            <person name="Munos S."/>
            <person name="Vincourt P."/>
            <person name="Rieseberg L.H."/>
            <person name="Langlade N.B."/>
        </authorList>
    </citation>
    <scope>NUCLEOTIDE SEQUENCE [LARGE SCALE GENOMIC DNA]</scope>
    <source>
        <strain evidence="3">cv. SF193</strain>
        <tissue evidence="1">Leaves</tissue>
    </source>
</reference>
<sequence>MGSLLTNYTYDFFYFVILCKDIKSMLSGTHTLKLLTTPDNASLEEGARGHVRST</sequence>
<reference evidence="1" key="3">
    <citation type="submission" date="2020-06" db="EMBL/GenBank/DDBJ databases">
        <title>Helianthus annuus Genome sequencing and assembly Release 2.</title>
        <authorList>
            <person name="Gouzy J."/>
            <person name="Langlade N."/>
            <person name="Munos S."/>
        </authorList>
    </citation>
    <scope>NUCLEOTIDE SEQUENCE</scope>
    <source>
        <tissue evidence="1">Leaves</tissue>
    </source>
</reference>
<evidence type="ECO:0000313" key="3">
    <source>
        <dbReference type="Proteomes" id="UP000215914"/>
    </source>
</evidence>